<dbReference type="InterPro" id="IPR015421">
    <property type="entry name" value="PyrdxlP-dep_Trfase_major"/>
</dbReference>
<dbReference type="EMBL" id="FTOI01000008">
    <property type="protein sequence ID" value="SIS84235.1"/>
    <property type="molecule type" value="Genomic_DNA"/>
</dbReference>
<sequence>MIKIPIYEPSLSGNEKKYVNDCLDSTWISSKGKYLQLFEDRFKNFIGVKYATAVSNGTVAIHLALIALGVGPEDEVIVPTLTYIASVNAIAYTGAVPVFVDSVEPSWQMDIEDVKRKITAKTKAIMAVHLYGHPCDMKSLKELCVEKNIFLIEDCAEAIGSMFENQHVGTFGDISTFSFFGNKTITTGEGGMVVTNDETLYDRAVHFKGQGLAQHRQYWHDVIGYNYRMTNICAAIGYAQMEQIEHFIERKREIANLYREQFLNTNIEFHHEAENVKHTYWMCSILVPDDKSRDDLRSYLSNKGIETRPLFYPVHTMPMYSRKFQRHAIAEKLGWRGINLPSFPGLTNEQVIEICTAVKDFYK</sequence>
<evidence type="ECO:0000313" key="14">
    <source>
        <dbReference type="Proteomes" id="UP000185839"/>
    </source>
</evidence>
<evidence type="ECO:0000256" key="9">
    <source>
        <dbReference type="ARBA" id="ARBA00074221"/>
    </source>
</evidence>
<evidence type="ECO:0000256" key="7">
    <source>
        <dbReference type="ARBA" id="ARBA00051587"/>
    </source>
</evidence>
<dbReference type="STRING" id="713588.SAMN05421789_10897"/>
<dbReference type="InterPro" id="IPR015424">
    <property type="entry name" value="PyrdxlP-dep_Trfase"/>
</dbReference>
<name>A0A1N7MDJ1_9FLAO</name>
<evidence type="ECO:0000256" key="6">
    <source>
        <dbReference type="ARBA" id="ARBA00037999"/>
    </source>
</evidence>
<dbReference type="PANTHER" id="PTHR30244">
    <property type="entry name" value="TRANSAMINASE"/>
    <property type="match status" value="1"/>
</dbReference>
<keyword evidence="4" id="KW-0808">Transferase</keyword>
<evidence type="ECO:0000256" key="2">
    <source>
        <dbReference type="ARBA" id="ARBA00005125"/>
    </source>
</evidence>
<evidence type="ECO:0000256" key="12">
    <source>
        <dbReference type="RuleBase" id="RU004508"/>
    </source>
</evidence>
<evidence type="ECO:0000256" key="8">
    <source>
        <dbReference type="ARBA" id="ARBA00066317"/>
    </source>
</evidence>
<feature type="modified residue" description="N6-(pyridoxal phosphate)lysine" evidence="11">
    <location>
        <position position="183"/>
    </location>
</feature>
<dbReference type="GO" id="GO:0102933">
    <property type="term" value="F:GDP-4-dehydro-6-deoxy-D-mannose-4-aminotransferase activity"/>
    <property type="evidence" value="ECO:0007669"/>
    <property type="project" value="UniProtKB-EC"/>
</dbReference>
<dbReference type="InterPro" id="IPR015422">
    <property type="entry name" value="PyrdxlP-dep_Trfase_small"/>
</dbReference>
<comment type="catalytic activity">
    <reaction evidence="7">
        <text>GDP-alpha-D-perosamine + 2-oxoglutarate = GDP-4-dehydro-alpha-D-rhamnose + L-glutamate</text>
        <dbReference type="Rhea" id="RHEA:36779"/>
        <dbReference type="ChEBI" id="CHEBI:16810"/>
        <dbReference type="ChEBI" id="CHEBI:29985"/>
        <dbReference type="ChEBI" id="CHEBI:57964"/>
        <dbReference type="ChEBI" id="CHEBI:73996"/>
        <dbReference type="EC" id="2.6.1.102"/>
    </reaction>
</comment>
<gene>
    <name evidence="13" type="ORF">SAMN05421789_10897</name>
</gene>
<keyword evidence="5 11" id="KW-0663">Pyridoxal phosphate</keyword>
<dbReference type="GO" id="GO:0000271">
    <property type="term" value="P:polysaccharide biosynthetic process"/>
    <property type="evidence" value="ECO:0007669"/>
    <property type="project" value="TreeGrafter"/>
</dbReference>
<dbReference type="FunFam" id="3.40.640.10:FF:000090">
    <property type="entry name" value="Pyridoxal phosphate-dependent aminotransferase"/>
    <property type="match status" value="1"/>
</dbReference>
<dbReference type="CDD" id="cd00616">
    <property type="entry name" value="AHBA_syn"/>
    <property type="match status" value="1"/>
</dbReference>
<organism evidence="13 14">
    <name type="scientific">Kaistella chaponensis</name>
    <dbReference type="NCBI Taxonomy" id="713588"/>
    <lineage>
        <taxon>Bacteria</taxon>
        <taxon>Pseudomonadati</taxon>
        <taxon>Bacteroidota</taxon>
        <taxon>Flavobacteriia</taxon>
        <taxon>Flavobacteriales</taxon>
        <taxon>Weeksellaceae</taxon>
        <taxon>Chryseobacterium group</taxon>
        <taxon>Kaistella</taxon>
    </lineage>
</organism>
<accession>A0A1N7MDJ1</accession>
<keyword evidence="3" id="KW-0032">Aminotransferase</keyword>
<dbReference type="InterPro" id="IPR000653">
    <property type="entry name" value="DegT/StrS_aminotransferase"/>
</dbReference>
<dbReference type="SUPFAM" id="SSF53383">
    <property type="entry name" value="PLP-dependent transferases"/>
    <property type="match status" value="1"/>
</dbReference>
<dbReference type="PANTHER" id="PTHR30244:SF34">
    <property type="entry name" value="DTDP-4-AMINO-4,6-DIDEOXYGALACTOSE TRANSAMINASE"/>
    <property type="match status" value="1"/>
</dbReference>
<protein>
    <recommendedName>
        <fullName evidence="9">GDP-perosamine synthase</fullName>
        <ecNumber evidence="8">2.6.1.102</ecNumber>
    </recommendedName>
</protein>
<dbReference type="GO" id="GO:0030170">
    <property type="term" value="F:pyridoxal phosphate binding"/>
    <property type="evidence" value="ECO:0007669"/>
    <property type="project" value="TreeGrafter"/>
</dbReference>
<evidence type="ECO:0000256" key="10">
    <source>
        <dbReference type="PIRSR" id="PIRSR000390-1"/>
    </source>
</evidence>
<dbReference type="Gene3D" id="3.90.1150.10">
    <property type="entry name" value="Aspartate Aminotransferase, domain 1"/>
    <property type="match status" value="1"/>
</dbReference>
<evidence type="ECO:0000313" key="13">
    <source>
        <dbReference type="EMBL" id="SIS84235.1"/>
    </source>
</evidence>
<evidence type="ECO:0000256" key="11">
    <source>
        <dbReference type="PIRSR" id="PIRSR000390-2"/>
    </source>
</evidence>
<dbReference type="Proteomes" id="UP000185839">
    <property type="component" value="Unassembled WGS sequence"/>
</dbReference>
<evidence type="ECO:0000256" key="5">
    <source>
        <dbReference type="ARBA" id="ARBA00022898"/>
    </source>
</evidence>
<comment type="cofactor">
    <cofactor evidence="1">
        <name>pyridoxal 5'-phosphate</name>
        <dbReference type="ChEBI" id="CHEBI:597326"/>
    </cofactor>
</comment>
<comment type="similarity">
    <text evidence="6 12">Belongs to the DegT/DnrJ/EryC1 family.</text>
</comment>
<dbReference type="Pfam" id="PF01041">
    <property type="entry name" value="DegT_DnrJ_EryC1"/>
    <property type="match status" value="1"/>
</dbReference>
<reference evidence="14" key="1">
    <citation type="submission" date="2017-01" db="EMBL/GenBank/DDBJ databases">
        <authorList>
            <person name="Varghese N."/>
            <person name="Submissions S."/>
        </authorList>
    </citation>
    <scope>NUCLEOTIDE SEQUENCE [LARGE SCALE GENOMIC DNA]</scope>
    <source>
        <strain evidence="14">DSM 23145</strain>
    </source>
</reference>
<dbReference type="OrthoDB" id="9804264at2"/>
<dbReference type="Gene3D" id="3.40.640.10">
    <property type="entry name" value="Type I PLP-dependent aspartate aminotransferase-like (Major domain)"/>
    <property type="match status" value="1"/>
</dbReference>
<proteinExistence type="inferred from homology"/>
<dbReference type="PIRSF" id="PIRSF000390">
    <property type="entry name" value="PLP_StrS"/>
    <property type="match status" value="1"/>
</dbReference>
<dbReference type="AlphaFoldDB" id="A0A1N7MDJ1"/>
<comment type="pathway">
    <text evidence="2">Bacterial outer membrane biogenesis; LPS O-antigen biosynthesis.</text>
</comment>
<evidence type="ECO:0000256" key="4">
    <source>
        <dbReference type="ARBA" id="ARBA00022679"/>
    </source>
</evidence>
<feature type="active site" description="Proton acceptor" evidence="10">
    <location>
        <position position="183"/>
    </location>
</feature>
<evidence type="ECO:0000256" key="1">
    <source>
        <dbReference type="ARBA" id="ARBA00001933"/>
    </source>
</evidence>
<dbReference type="EC" id="2.6.1.102" evidence="8"/>
<dbReference type="RefSeq" id="WP_076387270.1">
    <property type="nucleotide sequence ID" value="NZ_FTOI01000008.1"/>
</dbReference>
<keyword evidence="14" id="KW-1185">Reference proteome</keyword>
<evidence type="ECO:0000256" key="3">
    <source>
        <dbReference type="ARBA" id="ARBA00022576"/>
    </source>
</evidence>